<evidence type="ECO:0000256" key="2">
    <source>
        <dbReference type="ARBA" id="ARBA00022487"/>
    </source>
</evidence>
<feature type="chain" id="PRO_5033103895" description="Carboxylic ester hydrolase" evidence="6">
    <location>
        <begin position="22"/>
        <end position="449"/>
    </location>
</feature>
<dbReference type="InterPro" id="IPR019826">
    <property type="entry name" value="Carboxylesterase_B_AS"/>
</dbReference>
<feature type="signal peptide" evidence="6">
    <location>
        <begin position="1"/>
        <end position="21"/>
    </location>
</feature>
<dbReference type="AlphaFoldDB" id="A0A834XLX4"/>
<keyword evidence="4" id="KW-1015">Disulfide bond</keyword>
<dbReference type="EC" id="3.1.1.-" evidence="6"/>
<feature type="domain" description="Carboxylesterase type B" evidence="7">
    <location>
        <begin position="27"/>
        <end position="294"/>
    </location>
</feature>
<dbReference type="PANTHER" id="PTHR11559">
    <property type="entry name" value="CARBOXYLESTERASE"/>
    <property type="match status" value="1"/>
</dbReference>
<dbReference type="InterPro" id="IPR019819">
    <property type="entry name" value="Carboxylesterase_B_CS"/>
</dbReference>
<accession>A0A834XLX4</accession>
<dbReference type="PROSITE" id="PS00122">
    <property type="entry name" value="CARBOXYLESTERASE_B_1"/>
    <property type="match status" value="1"/>
</dbReference>
<protein>
    <recommendedName>
        <fullName evidence="6">Carboxylic ester hydrolase</fullName>
        <ecNumber evidence="6">3.1.1.-</ecNumber>
    </recommendedName>
</protein>
<sequence>MIQYLTIIFVLLIFKLSGSLSEKLLTEIVSTNKGPVRGEIVKTVQNLIDYSAFRAIPYAKPPIGELRFKPPVEADPWNEVLIVTNEANLCPQLNSTDKSFRGNEDCLYLNVFTPKIQFNPSDDELLAVMVWIYGGGFYERDINSSRYGPDFLVENNVIIVDMNYRAGALGFLSLNHRNATGNMGLKDQVLALKWVKKNIKNFGGDPMRITIFGQSAGGAAVMYHKISDASRGLFNASISMSGSVLNPWAISSTDEAVSRAFLVGKKLGITTTNKELLLEKLYNSTPEELVRASQISVGAISDYLFVAGIDKTQQLLADGSAPIYYYKNSFDYDMSYHKVENRSNLNGTAHSDDIYHIFWLENAHQSLDPSSDISKHRNKLVKLWTNFAKYFNPTPNGTLDSLWIPSGKEGMILEIGQTDTKMAPRPASSFVQILQKLTLNFEEKLNGCL</sequence>
<keyword evidence="9" id="KW-1185">Reference proteome</keyword>
<dbReference type="Pfam" id="PF00135">
    <property type="entry name" value="COesterase"/>
    <property type="match status" value="2"/>
</dbReference>
<gene>
    <name evidence="8" type="ORF">HCN44_001291</name>
</gene>
<proteinExistence type="inferred from homology"/>
<name>A0A834XLX4_APHGI</name>
<dbReference type="GO" id="GO:0052689">
    <property type="term" value="F:carboxylic ester hydrolase activity"/>
    <property type="evidence" value="ECO:0007669"/>
    <property type="project" value="UniProtKB-KW"/>
</dbReference>
<evidence type="ECO:0000256" key="4">
    <source>
        <dbReference type="ARBA" id="ARBA00023157"/>
    </source>
</evidence>
<feature type="domain" description="Carboxylesterase type B" evidence="7">
    <location>
        <begin position="299"/>
        <end position="423"/>
    </location>
</feature>
<evidence type="ECO:0000259" key="7">
    <source>
        <dbReference type="Pfam" id="PF00135"/>
    </source>
</evidence>
<dbReference type="EMBL" id="JACMRX010000005">
    <property type="protein sequence ID" value="KAF7988718.1"/>
    <property type="molecule type" value="Genomic_DNA"/>
</dbReference>
<dbReference type="OrthoDB" id="19653at2759"/>
<dbReference type="SUPFAM" id="SSF53474">
    <property type="entry name" value="alpha/beta-Hydrolases"/>
    <property type="match status" value="1"/>
</dbReference>
<reference evidence="8 9" key="1">
    <citation type="submission" date="2020-08" db="EMBL/GenBank/DDBJ databases">
        <title>Aphidius gifuensis genome sequencing and assembly.</title>
        <authorList>
            <person name="Du Z."/>
        </authorList>
    </citation>
    <scope>NUCLEOTIDE SEQUENCE [LARGE SCALE GENOMIC DNA]</scope>
    <source>
        <strain evidence="8">YNYX2018</strain>
        <tissue evidence="8">Adults</tissue>
    </source>
</reference>
<dbReference type="PROSITE" id="PS00941">
    <property type="entry name" value="CARBOXYLESTERASE_B_2"/>
    <property type="match status" value="1"/>
</dbReference>
<comment type="similarity">
    <text evidence="1 6">Belongs to the type-B carboxylesterase/lipase family.</text>
</comment>
<dbReference type="Proteomes" id="UP000639338">
    <property type="component" value="Unassembled WGS sequence"/>
</dbReference>
<dbReference type="InterPro" id="IPR002018">
    <property type="entry name" value="CarbesteraseB"/>
</dbReference>
<keyword evidence="3 6" id="KW-0378">Hydrolase</keyword>
<organism evidence="8 9">
    <name type="scientific">Aphidius gifuensis</name>
    <name type="common">Parasitoid wasp</name>
    <dbReference type="NCBI Taxonomy" id="684658"/>
    <lineage>
        <taxon>Eukaryota</taxon>
        <taxon>Metazoa</taxon>
        <taxon>Ecdysozoa</taxon>
        <taxon>Arthropoda</taxon>
        <taxon>Hexapoda</taxon>
        <taxon>Insecta</taxon>
        <taxon>Pterygota</taxon>
        <taxon>Neoptera</taxon>
        <taxon>Endopterygota</taxon>
        <taxon>Hymenoptera</taxon>
        <taxon>Apocrita</taxon>
        <taxon>Ichneumonoidea</taxon>
        <taxon>Braconidae</taxon>
        <taxon>Aphidiinae</taxon>
        <taxon>Aphidius</taxon>
    </lineage>
</organism>
<evidence type="ECO:0000256" key="5">
    <source>
        <dbReference type="ARBA" id="ARBA00023180"/>
    </source>
</evidence>
<evidence type="ECO:0000256" key="1">
    <source>
        <dbReference type="ARBA" id="ARBA00005964"/>
    </source>
</evidence>
<evidence type="ECO:0000256" key="3">
    <source>
        <dbReference type="ARBA" id="ARBA00022801"/>
    </source>
</evidence>
<evidence type="ECO:0000313" key="9">
    <source>
        <dbReference type="Proteomes" id="UP000639338"/>
    </source>
</evidence>
<dbReference type="Gene3D" id="3.40.50.1820">
    <property type="entry name" value="alpha/beta hydrolase"/>
    <property type="match status" value="2"/>
</dbReference>
<comment type="caution">
    <text evidence="8">The sequence shown here is derived from an EMBL/GenBank/DDBJ whole genome shotgun (WGS) entry which is preliminary data.</text>
</comment>
<keyword evidence="5" id="KW-0325">Glycoprotein</keyword>
<evidence type="ECO:0000256" key="6">
    <source>
        <dbReference type="RuleBase" id="RU361235"/>
    </source>
</evidence>
<dbReference type="InterPro" id="IPR029058">
    <property type="entry name" value="AB_hydrolase_fold"/>
</dbReference>
<evidence type="ECO:0000313" key="8">
    <source>
        <dbReference type="EMBL" id="KAF7988718.1"/>
    </source>
</evidence>
<keyword evidence="2" id="KW-0719">Serine esterase</keyword>
<keyword evidence="6" id="KW-0732">Signal</keyword>
<dbReference type="InterPro" id="IPR050309">
    <property type="entry name" value="Type-B_Carboxylest/Lipase"/>
</dbReference>